<organism evidence="2 3">
    <name type="scientific">Chrysodeixis includens</name>
    <name type="common">Soybean looper</name>
    <name type="synonym">Pseudoplusia includens</name>
    <dbReference type="NCBI Taxonomy" id="689277"/>
    <lineage>
        <taxon>Eukaryota</taxon>
        <taxon>Metazoa</taxon>
        <taxon>Ecdysozoa</taxon>
        <taxon>Arthropoda</taxon>
        <taxon>Hexapoda</taxon>
        <taxon>Insecta</taxon>
        <taxon>Pterygota</taxon>
        <taxon>Neoptera</taxon>
        <taxon>Endopterygota</taxon>
        <taxon>Lepidoptera</taxon>
        <taxon>Glossata</taxon>
        <taxon>Ditrysia</taxon>
        <taxon>Noctuoidea</taxon>
        <taxon>Noctuidae</taxon>
        <taxon>Plusiinae</taxon>
        <taxon>Chrysodeixis</taxon>
    </lineage>
</organism>
<evidence type="ECO:0000313" key="2">
    <source>
        <dbReference type="EMBL" id="CAD0200137.1"/>
    </source>
</evidence>
<reference evidence="2" key="1">
    <citation type="submission" date="2021-12" db="EMBL/GenBank/DDBJ databases">
        <authorList>
            <person name="King R."/>
        </authorList>
    </citation>
    <scope>NUCLEOTIDE SEQUENCE</scope>
</reference>
<gene>
    <name evidence="2" type="ORF">CINC_LOCUS1825</name>
</gene>
<protein>
    <submittedName>
        <fullName evidence="2">Uncharacterized protein</fullName>
    </submittedName>
</protein>
<accession>A0A9N8L0Y8</accession>
<proteinExistence type="predicted"/>
<keyword evidence="3" id="KW-1185">Reference proteome</keyword>
<evidence type="ECO:0000313" key="3">
    <source>
        <dbReference type="Proteomes" id="UP001154114"/>
    </source>
</evidence>
<name>A0A9N8L0Y8_CHRIL</name>
<feature type="region of interest" description="Disordered" evidence="1">
    <location>
        <begin position="92"/>
        <end position="125"/>
    </location>
</feature>
<sequence length="125" mass="14031">MCSVNITRAARRDGGACHTPLCQSSTVQARMRNTHHFTPHIYAAPRRLKRLQRGRVSLLALPAWRGSSDLSARGGRGARVISAARYQCSIRYRRERTSAHHAEQGPPRRAAPREYPTPRRPRPAG</sequence>
<dbReference type="EMBL" id="LR824014">
    <property type="protein sequence ID" value="CAD0200137.1"/>
    <property type="molecule type" value="Genomic_DNA"/>
</dbReference>
<evidence type="ECO:0000256" key="1">
    <source>
        <dbReference type="SAM" id="MobiDB-lite"/>
    </source>
</evidence>
<dbReference type="AlphaFoldDB" id="A0A9N8L0Y8"/>
<dbReference type="Proteomes" id="UP001154114">
    <property type="component" value="Chromosome 11"/>
</dbReference>